<feature type="region of interest" description="Disordered" evidence="1">
    <location>
        <begin position="200"/>
        <end position="219"/>
    </location>
</feature>
<reference evidence="2 3" key="1">
    <citation type="submission" date="2024-11" db="EMBL/GenBank/DDBJ databases">
        <title>Chromosome-level genome assembly of the freshwater bivalve Anodonta woodiana.</title>
        <authorList>
            <person name="Chen X."/>
        </authorList>
    </citation>
    <scope>NUCLEOTIDE SEQUENCE [LARGE SCALE GENOMIC DNA]</scope>
    <source>
        <strain evidence="2">MN2024</strain>
        <tissue evidence="2">Gills</tissue>
    </source>
</reference>
<comment type="caution">
    <text evidence="2">The sequence shown here is derived from an EMBL/GenBank/DDBJ whole genome shotgun (WGS) entry which is preliminary data.</text>
</comment>
<evidence type="ECO:0000313" key="3">
    <source>
        <dbReference type="Proteomes" id="UP001634394"/>
    </source>
</evidence>
<sequence length="2477" mass="286879">MKLNGPLIRVEGVPHSATKRDLYILFSSVAQINWISLNRHKKSAILSLYDKSSTDFVLQKEWIYDKSTLRLCKVGKERIEKTHKEAGCQKSDKQPIFSNSFIQAPKLSPFEEYQQGKSKFWENVPHEKAVPVKSVFRYKKRKSACTGAKIVAVKHKKKQPRRRKRKLKVPKLNVDMSYEQFLEEIKYFSQVQHDEIHSNGQKIKQNKDPSELEVHNKGATGPSRTKIQLIFKAKSTFTLDIHDRMNISMEKIRSFVQRKDKICANMQLLLYEGHILQEDHLRHLKNGDCIHVLCRGKGGMQSGSSDQELKDDSTSLLTITDKSSEDEVQEWLVDVVHIDPAYRDKFDFVDGKSICQCQDYRELSSILSIPIGLARKVFYMRSQDSWFTNIDIGDLRRWSIDNLSVHLKDVQYKQLNKILQDKCIDGLTFLTYSFSAKEDLKLDFGLQQGGLHLRLWTESQKLKESLTMSKANNPKTDTSECMSDEFGANYFPQGSGQVKQNEQPVQKDEQTHEKIPFQNENILDSLVDSAGATESSREDMKPSISRPENTFERIENKLDVLLPYTYWILEKKLGLCPLEPDTNELRQLTLVSIGSPNKLSTQNLLEKIFLFTVLYDESKIDNVKQYLKFLWKKITENTKKWVEYLPQGARRDKFKNAKGGGTAAFNVDGKKVKMSGVHKCHYLKQIENDIPQYQHFFLLVDDSILEDSFIPYSGYKVYLGELCSYEYDFCFNSKVKYLTYNSRDRFGEFTEFIETNTRQEEVGAALFSQAKNDLNLENNEQNEISKSDKEKAEKMNIDDQRQENILVISDTTQPEASDRLNEEISENRSLANIETEPISKQDSTVTIQNSASNFIVNISDRCQNRRHFKAEGSSTMYHKDWVLDRQETGSGMIIPSVEFKYFSTSFKHGDKNEPIKKFIFETLRFACGCLNRRRNGTIYFGVADGGVPIEGMKYRDGQIIGFPIDDFDHCTMKKYIDELDHAVNKYVEHADAKKAAKECIRSPEFIEVTSITGLKLFVMEVDIEPSISFCKQIAFYLNLKDFHKETGRKTKGKIPLSLFVRDGSKTVSVDADDEKYFHRELCEKYDIVRKSEELHSVQHFPVLERKAEKLYRKICMGLQALDKSLWPILLLTKPDDMKMNNLTWLEDFKFLKSGHWVCVFDFNDHSYESGILSQIFPKGKTTVTNEEKFRYVENVVQLRDELQSPEKVVWIFSNGRKELGKPHKDRKEWIDEYSSGIKGAVQFFHQRSVIPEKRAIIILFILSEDFAGVVETLFELVSHFSWKQIVIIADKQETFDKFKHVVESERNFYHEDLEGSSVVGLSWKEVSSVFEEAMGIEVESDCKVPTSSGAMMTVDTRYLEQLKDLKILSATKYENVKFQMNEKKSFSHEKEKKFYQGNRVEWWNFFFETHVLKRHCFNSLLQKVKTALTSPRSDHQNIITITIIHEPGAGGSTLANHILWDLRKDFKCATLERLTENTCGEIVELWNMFEIDLRRAKPVLILVSDLFQADISLNELYTKIHFMYREKKLDINTALPVCVLLQCRREDDISNLHVLEKINEDVTVLLRQKLEEKGPINEKEWCEKKYLEFEKTGQELGLGKYAPEHLIAFMILRSGFNVEFIKNTINSLLINIDPDSKEFKLLKYVSLLFSYVESHNAANDVHIPLECCDQLMSDTTNILKVRSDKDFPWEYSLHEPVKILLRIEDKIEGSGRQIKMAHQNLASRVLECIKNKTKQSTVSIVLEYLKSDLLNNYSHAKVSIQEMTKEMLIRRKKEEYSDCKTTKFSPLVEDMLKESSYHDIAKVLSVGYDQLKDGMIAQLIARLYKHEKDFENAKKWADTARSTAPQRSDFIHTCGIVMTEKFTHLLKETSSKTISLSNQIVLVKVAFQAVDIFMEATLLITKKITANNLFIYVDTIDTILKLLDFVGKTIKPFNTESVLHNYLMSRDFIPEELPEEWKPFHEKFKALYDIGESAFRHIEDFVFCHTTFYDRKYLHTKERMDHRSNRYVKWKLPDMQTKFSSIFGEKEECIKEIYKTDSEIRNNWYRGRLLHMKANSFIKIFDIVALIKKKKLSAEEATQKLKMAKGYLQKISPLTDCDLANKISVNVALAHLRAPDRESTQTVFAFCKELLNLNRKFLDVASFFIMIILWPNKDDLDGVEYDDALFHKALQTLGELFNTKKEQILGNKTEALKFKQEHNVFRATTQFFLTKGKGLRSVCHRSELFLKDTADLTWDESWESPPPPHLNLMLLEGMSSSSSKGNCIIVQNKMLSQGKPIKIRIGYRQKGSISEEPISFYLGFSFEGLVAYGVKPISGNMINSWRNTNYTDYKEVPKDQLLEKLRKIEKIKAKRENNVPLVPDEVDIHGIQYFCGCLWADTTEFAKVLVDTVVPASLLHPSTYYPLHWEGNKSNFLVVKTISVWTDSPGHNVTQIFFYALSFFEGIGAFQMFSGTQEIDKQQRIVPNPIHCNSRIQQQAT</sequence>
<dbReference type="PANTHER" id="PTHR16155">
    <property type="entry name" value="DED DOMAIN-CONTAINING PROTEIN"/>
    <property type="match status" value="1"/>
</dbReference>
<name>A0ABD3UTU8_SINWO</name>
<dbReference type="Proteomes" id="UP001634394">
    <property type="component" value="Unassembled WGS sequence"/>
</dbReference>
<protein>
    <submittedName>
        <fullName evidence="2">Uncharacterized protein</fullName>
    </submittedName>
</protein>
<evidence type="ECO:0000256" key="1">
    <source>
        <dbReference type="SAM" id="MobiDB-lite"/>
    </source>
</evidence>
<dbReference type="InterPro" id="IPR029071">
    <property type="entry name" value="Ubiquitin-like_domsf"/>
</dbReference>
<proteinExistence type="predicted"/>
<evidence type="ECO:0000313" key="2">
    <source>
        <dbReference type="EMBL" id="KAL3852906.1"/>
    </source>
</evidence>
<feature type="compositionally biased region" description="Basic and acidic residues" evidence="1">
    <location>
        <begin position="205"/>
        <end position="216"/>
    </location>
</feature>
<organism evidence="2 3">
    <name type="scientific">Sinanodonta woodiana</name>
    <name type="common">Chinese pond mussel</name>
    <name type="synonym">Anodonta woodiana</name>
    <dbReference type="NCBI Taxonomy" id="1069815"/>
    <lineage>
        <taxon>Eukaryota</taxon>
        <taxon>Metazoa</taxon>
        <taxon>Spiralia</taxon>
        <taxon>Lophotrochozoa</taxon>
        <taxon>Mollusca</taxon>
        <taxon>Bivalvia</taxon>
        <taxon>Autobranchia</taxon>
        <taxon>Heteroconchia</taxon>
        <taxon>Palaeoheterodonta</taxon>
        <taxon>Unionida</taxon>
        <taxon>Unionoidea</taxon>
        <taxon>Unionidae</taxon>
        <taxon>Unioninae</taxon>
        <taxon>Sinanodonta</taxon>
    </lineage>
</organism>
<accession>A0ABD3UTU8</accession>
<dbReference type="EMBL" id="JBJQND010000015">
    <property type="protein sequence ID" value="KAL3852906.1"/>
    <property type="molecule type" value="Genomic_DNA"/>
</dbReference>
<dbReference type="SUPFAM" id="SSF54236">
    <property type="entry name" value="Ubiquitin-like"/>
    <property type="match status" value="1"/>
</dbReference>
<keyword evidence="3" id="KW-1185">Reference proteome</keyword>
<dbReference type="PANTHER" id="PTHR16155:SF19">
    <property type="entry name" value="DED DOMAIN-CONTAINING PROTEIN"/>
    <property type="match status" value="1"/>
</dbReference>
<gene>
    <name evidence="2" type="ORF">ACJMK2_016512</name>
</gene>